<dbReference type="GO" id="GO:0005634">
    <property type="term" value="C:nucleus"/>
    <property type="evidence" value="ECO:0007669"/>
    <property type="project" value="TreeGrafter"/>
</dbReference>
<dbReference type="EMBL" id="CAJVOS010000027">
    <property type="protein sequence ID" value="CAG8124489.1"/>
    <property type="molecule type" value="Genomic_DNA"/>
</dbReference>
<comment type="caution">
    <text evidence="3">The sequence shown here is derived from an EMBL/GenBank/DDBJ whole genome shotgun (WGS) entry which is preliminary data.</text>
</comment>
<feature type="compositionally biased region" description="Basic residues" evidence="1">
    <location>
        <begin position="214"/>
        <end position="225"/>
    </location>
</feature>
<evidence type="ECO:0000256" key="1">
    <source>
        <dbReference type="SAM" id="MobiDB-lite"/>
    </source>
</evidence>
<feature type="domain" description="Smr" evidence="2">
    <location>
        <begin position="458"/>
        <end position="533"/>
    </location>
</feature>
<dbReference type="Pfam" id="PF26286">
    <property type="entry name" value="UBA_10"/>
    <property type="match status" value="1"/>
</dbReference>
<dbReference type="SUPFAM" id="SSF160443">
    <property type="entry name" value="SMR domain-like"/>
    <property type="match status" value="1"/>
</dbReference>
<dbReference type="AlphaFoldDB" id="A0A9W4HQW2"/>
<accession>A0A9W4HQW2</accession>
<evidence type="ECO:0000313" key="4">
    <source>
        <dbReference type="Proteomes" id="UP001153618"/>
    </source>
</evidence>
<dbReference type="PROSITE" id="PS50828">
    <property type="entry name" value="SMR"/>
    <property type="match status" value="1"/>
</dbReference>
<dbReference type="InterPro" id="IPR036063">
    <property type="entry name" value="Smr_dom_sf"/>
</dbReference>
<dbReference type="InterPro" id="IPR052772">
    <property type="entry name" value="Endo/PolyKinase_Domain-Protein"/>
</dbReference>
<dbReference type="OrthoDB" id="443981at2759"/>
<dbReference type="InterPro" id="IPR002625">
    <property type="entry name" value="Smr_dom"/>
</dbReference>
<name>A0A9W4HQW2_PENOL</name>
<dbReference type="Gene3D" id="3.30.1370.110">
    <property type="match status" value="1"/>
</dbReference>
<protein>
    <recommendedName>
        <fullName evidence="2">Smr domain-containing protein</fullName>
    </recommendedName>
</protein>
<proteinExistence type="predicted"/>
<keyword evidence="4" id="KW-1185">Reference proteome</keyword>
<sequence>MGDSKDNLVQLASVYCPQIDPALFQAIVLDYDLADPDQVAQLREILDVVKTSAIEQGNLPFDPTGTTNLRIDECAGSPRTETPAGAIHPDTLLPSIEYLDLDNDGFNCISDGNSGVNASRRAQISSGMTSAEKAQNLISMFPSITRLEAESILGDSRDDLSRSMDVLLNLAFIEETKIAGDASQQAEIAQGFRQPLALKSIDGFEAKESENGNKKSRRKRNKQRKQNVVDLAAEATTEPVTNKWETGAKDIDFIASRACDLSREKVASTYHANSMSLCATLRVLANAQAPADIEEIEEDPVLVTQVGDLVHKYPAVAPTTLVGLIRIANENLSAADELAEALSRRPALSSISNIIAFVSQPPVIEEDENTAPEREVDSFAEDMDFNQASAAAASHFAARSVALGQASQSARRARSNHLYGGASAYYREVGNEQRQLAMRHTATASDRLVAHQSRNCDLDLHGVNVANAVRISRQGVESWWEALGDRKYVRGGGRDVHGGFKIVCGVGNHSQDRKSHLGPAVWKMLRGEGWRVELDRGSMLVTGRERR</sequence>
<dbReference type="Proteomes" id="UP001153618">
    <property type="component" value="Unassembled WGS sequence"/>
</dbReference>
<gene>
    <name evidence="3" type="ORF">POLS_LOCUS5332</name>
</gene>
<dbReference type="GO" id="GO:0004519">
    <property type="term" value="F:endonuclease activity"/>
    <property type="evidence" value="ECO:0007669"/>
    <property type="project" value="TreeGrafter"/>
</dbReference>
<dbReference type="PANTHER" id="PTHR46535:SF1">
    <property type="entry name" value="NEDD4-BINDING PROTEIN 2"/>
    <property type="match status" value="1"/>
</dbReference>
<organism evidence="3 4">
    <name type="scientific">Penicillium olsonii</name>
    <dbReference type="NCBI Taxonomy" id="99116"/>
    <lineage>
        <taxon>Eukaryota</taxon>
        <taxon>Fungi</taxon>
        <taxon>Dikarya</taxon>
        <taxon>Ascomycota</taxon>
        <taxon>Pezizomycotina</taxon>
        <taxon>Eurotiomycetes</taxon>
        <taxon>Eurotiomycetidae</taxon>
        <taxon>Eurotiales</taxon>
        <taxon>Aspergillaceae</taxon>
        <taxon>Penicillium</taxon>
    </lineage>
</organism>
<reference evidence="3" key="1">
    <citation type="submission" date="2021-07" db="EMBL/GenBank/DDBJ databases">
        <authorList>
            <person name="Branca A.L. A."/>
        </authorList>
    </citation>
    <scope>NUCLEOTIDE SEQUENCE</scope>
</reference>
<feature type="region of interest" description="Disordered" evidence="1">
    <location>
        <begin position="203"/>
        <end position="228"/>
    </location>
</feature>
<dbReference type="PANTHER" id="PTHR46535">
    <property type="entry name" value="NEDD4-BINDING PROTEIN 2"/>
    <property type="match status" value="1"/>
</dbReference>
<feature type="compositionally biased region" description="Basic and acidic residues" evidence="1">
    <location>
        <begin position="203"/>
        <end position="213"/>
    </location>
</feature>
<evidence type="ECO:0000313" key="3">
    <source>
        <dbReference type="EMBL" id="CAG8124489.1"/>
    </source>
</evidence>
<dbReference type="InterPro" id="IPR058864">
    <property type="entry name" value="UBA_10"/>
</dbReference>
<evidence type="ECO:0000259" key="2">
    <source>
        <dbReference type="PROSITE" id="PS50828"/>
    </source>
</evidence>